<evidence type="ECO:0000259" key="4">
    <source>
        <dbReference type="PROSITE" id="PS50102"/>
    </source>
</evidence>
<dbReference type="SUPFAM" id="SSF54928">
    <property type="entry name" value="RNA-binding domain, RBD"/>
    <property type="match status" value="1"/>
</dbReference>
<evidence type="ECO:0000313" key="5">
    <source>
        <dbReference type="EMBL" id="KAK0393330.1"/>
    </source>
</evidence>
<evidence type="ECO:0000256" key="3">
    <source>
        <dbReference type="SAM" id="MobiDB-lite"/>
    </source>
</evidence>
<feature type="region of interest" description="Disordered" evidence="3">
    <location>
        <begin position="152"/>
        <end position="176"/>
    </location>
</feature>
<evidence type="ECO:0000256" key="1">
    <source>
        <dbReference type="ARBA" id="ARBA00022884"/>
    </source>
</evidence>
<keyword evidence="6" id="KW-1185">Reference proteome</keyword>
<evidence type="ECO:0000256" key="2">
    <source>
        <dbReference type="PROSITE-ProRule" id="PRU00176"/>
    </source>
</evidence>
<gene>
    <name evidence="5" type="ORF">QR680_000154</name>
</gene>
<proteinExistence type="predicted"/>
<organism evidence="5 6">
    <name type="scientific">Steinernema hermaphroditum</name>
    <dbReference type="NCBI Taxonomy" id="289476"/>
    <lineage>
        <taxon>Eukaryota</taxon>
        <taxon>Metazoa</taxon>
        <taxon>Ecdysozoa</taxon>
        <taxon>Nematoda</taxon>
        <taxon>Chromadorea</taxon>
        <taxon>Rhabditida</taxon>
        <taxon>Tylenchina</taxon>
        <taxon>Panagrolaimomorpha</taxon>
        <taxon>Strongyloidoidea</taxon>
        <taxon>Steinernematidae</taxon>
        <taxon>Steinernema</taxon>
    </lineage>
</organism>
<dbReference type="InterPro" id="IPR035979">
    <property type="entry name" value="RBD_domain_sf"/>
</dbReference>
<evidence type="ECO:0000313" key="6">
    <source>
        <dbReference type="Proteomes" id="UP001175271"/>
    </source>
</evidence>
<feature type="region of interest" description="Disordered" evidence="3">
    <location>
        <begin position="20"/>
        <end position="45"/>
    </location>
</feature>
<keyword evidence="1 2" id="KW-0694">RNA-binding</keyword>
<protein>
    <recommendedName>
        <fullName evidence="4">RRM domain-containing protein</fullName>
    </recommendedName>
</protein>
<dbReference type="InterPro" id="IPR012677">
    <property type="entry name" value="Nucleotide-bd_a/b_plait_sf"/>
</dbReference>
<dbReference type="PROSITE" id="PS50102">
    <property type="entry name" value="RRM"/>
    <property type="match status" value="1"/>
</dbReference>
<dbReference type="EMBL" id="JAUCMV010000005">
    <property type="protein sequence ID" value="KAK0393330.1"/>
    <property type="molecule type" value="Genomic_DNA"/>
</dbReference>
<feature type="compositionally biased region" description="Basic and acidic residues" evidence="3">
    <location>
        <begin position="166"/>
        <end position="176"/>
    </location>
</feature>
<reference evidence="5" key="1">
    <citation type="submission" date="2023-06" db="EMBL/GenBank/DDBJ databases">
        <title>Genomic analysis of the entomopathogenic nematode Steinernema hermaphroditum.</title>
        <authorList>
            <person name="Schwarz E.M."/>
            <person name="Heppert J.K."/>
            <person name="Baniya A."/>
            <person name="Schwartz H.T."/>
            <person name="Tan C.-H."/>
            <person name="Antoshechkin I."/>
            <person name="Sternberg P.W."/>
            <person name="Goodrich-Blair H."/>
            <person name="Dillman A.R."/>
        </authorList>
    </citation>
    <scope>NUCLEOTIDE SEQUENCE</scope>
    <source>
        <strain evidence="5">PS9179</strain>
        <tissue evidence="5">Whole animal</tissue>
    </source>
</reference>
<dbReference type="GO" id="GO:0003723">
    <property type="term" value="F:RNA binding"/>
    <property type="evidence" value="ECO:0007669"/>
    <property type="project" value="UniProtKB-UniRule"/>
</dbReference>
<sequence length="217" mass="25092">MSGIYWHVNNKRDVVVRPASRISRPPNSYRPPACEPRQFRESRTPRHERKVFLGGLPKSTTEDDLLLHFGRYGEIQKATVVRNENGESRGFGYILFTEKDCMKKVLNPHFAHVVRGRELDVKCVQPLNAGITTRPDESDRVMINQFQGTAVKRPENGRAPRGVRQQGKDHRPPWDTGIKYDHWRLQQIELGIVREGEPEERPKSADLIHFDEPLIQL</sequence>
<dbReference type="AlphaFoldDB" id="A0AA39GTL0"/>
<dbReference type="InterPro" id="IPR052462">
    <property type="entry name" value="SLIRP/GR-RBP-like"/>
</dbReference>
<dbReference type="SMART" id="SM00360">
    <property type="entry name" value="RRM"/>
    <property type="match status" value="1"/>
</dbReference>
<dbReference type="Pfam" id="PF00076">
    <property type="entry name" value="RRM_1"/>
    <property type="match status" value="1"/>
</dbReference>
<dbReference type="Gene3D" id="3.30.70.330">
    <property type="match status" value="1"/>
</dbReference>
<dbReference type="Proteomes" id="UP001175271">
    <property type="component" value="Unassembled WGS sequence"/>
</dbReference>
<dbReference type="InterPro" id="IPR000504">
    <property type="entry name" value="RRM_dom"/>
</dbReference>
<feature type="domain" description="RRM" evidence="4">
    <location>
        <begin position="49"/>
        <end position="126"/>
    </location>
</feature>
<comment type="caution">
    <text evidence="5">The sequence shown here is derived from an EMBL/GenBank/DDBJ whole genome shotgun (WGS) entry which is preliminary data.</text>
</comment>
<accession>A0AA39GTL0</accession>
<dbReference type="PANTHER" id="PTHR48027">
    <property type="entry name" value="HETEROGENEOUS NUCLEAR RIBONUCLEOPROTEIN 87F-RELATED"/>
    <property type="match status" value="1"/>
</dbReference>
<name>A0AA39GTL0_9BILA</name>